<dbReference type="RefSeq" id="XP_022658611.1">
    <property type="nucleotide sequence ID" value="XM_022802876.1"/>
</dbReference>
<keyword evidence="23" id="KW-1185">Reference proteome</keyword>
<dbReference type="RefSeq" id="XP_022658608.1">
    <property type="nucleotide sequence ID" value="XM_022802873.1"/>
</dbReference>
<dbReference type="OMA" id="WSYIAEC"/>
<dbReference type="Pfam" id="PF01207">
    <property type="entry name" value="Dus"/>
    <property type="match status" value="1"/>
</dbReference>
<keyword evidence="3 19" id="KW-0288">FMN</keyword>
<dbReference type="Gene3D" id="3.20.20.70">
    <property type="entry name" value="Aldolase class I"/>
    <property type="match status" value="1"/>
</dbReference>
<dbReference type="GO" id="GO:0102265">
    <property type="term" value="F:tRNA-dihydrouridine47 synthase activity"/>
    <property type="evidence" value="ECO:0007669"/>
    <property type="project" value="UniProtKB-EC"/>
</dbReference>
<evidence type="ECO:0000256" key="15">
    <source>
        <dbReference type="ARBA" id="ARBA00048342"/>
    </source>
</evidence>
<evidence type="ECO:0000256" key="14">
    <source>
        <dbReference type="ARBA" id="ARBA00048266"/>
    </source>
</evidence>
<evidence type="ECO:0000256" key="1">
    <source>
        <dbReference type="ARBA" id="ARBA00001917"/>
    </source>
</evidence>
<keyword evidence="8 18" id="KW-0863">Zinc-finger</keyword>
<evidence type="ECO:0000256" key="17">
    <source>
        <dbReference type="ARBA" id="ARBA00049513"/>
    </source>
</evidence>
<evidence type="ECO:0000256" key="13">
    <source>
        <dbReference type="ARBA" id="ARBA00045365"/>
    </source>
</evidence>
<dbReference type="Pfam" id="PF25585">
    <property type="entry name" value="zf-CCCH_DUS3L"/>
    <property type="match status" value="1"/>
</dbReference>
<evidence type="ECO:0000256" key="9">
    <source>
        <dbReference type="ARBA" id="ARBA00022833"/>
    </source>
</evidence>
<comment type="catalytic activity">
    <reaction evidence="16">
        <text>a 5,6-dihydrouridine in mRNA + NADP(+) = a uridine in mRNA + NADPH + H(+)</text>
        <dbReference type="Rhea" id="RHEA:69855"/>
        <dbReference type="Rhea" id="RHEA-COMP:14658"/>
        <dbReference type="Rhea" id="RHEA-COMP:17789"/>
        <dbReference type="ChEBI" id="CHEBI:15378"/>
        <dbReference type="ChEBI" id="CHEBI:57783"/>
        <dbReference type="ChEBI" id="CHEBI:58349"/>
        <dbReference type="ChEBI" id="CHEBI:65315"/>
        <dbReference type="ChEBI" id="CHEBI:74443"/>
    </reaction>
    <physiologicalReaction direction="right-to-left" evidence="16">
        <dbReference type="Rhea" id="RHEA:69857"/>
    </physiologicalReaction>
</comment>
<dbReference type="InParanoid" id="A0A7M7K0Q5"/>
<dbReference type="AlphaFoldDB" id="A0A7M7K0Q5"/>
<evidence type="ECO:0000256" key="16">
    <source>
        <dbReference type="ARBA" id="ARBA00049447"/>
    </source>
</evidence>
<comment type="function">
    <text evidence="13">Catalyzes the synthesis of dihydrouridine, a modified base, in various RNAs, such as tRNAs, mRNAs and some long non-coding RNAs (lncRNAs). Mainly modifies the uridine in position 47 (U47) in the D-loop of most cytoplasmic tRNAs. Also able to mediate the formation of dihydrouridine in some mRNAs, thereby regulating their translation.</text>
</comment>
<dbReference type="EnsemblMetazoa" id="XM_022802875">
    <property type="protein sequence ID" value="XP_022658610"/>
    <property type="gene ID" value="LOC111249259"/>
</dbReference>
<feature type="domain" description="C3H1-type" evidence="21">
    <location>
        <begin position="142"/>
        <end position="166"/>
    </location>
</feature>
<feature type="region of interest" description="Disordered" evidence="20">
    <location>
        <begin position="76"/>
        <end position="100"/>
    </location>
</feature>
<keyword evidence="9 18" id="KW-0862">Zinc</keyword>
<dbReference type="GO" id="GO:0050660">
    <property type="term" value="F:flavin adenine dinucleotide binding"/>
    <property type="evidence" value="ECO:0007669"/>
    <property type="project" value="UniProtKB-UniRule"/>
</dbReference>
<comment type="catalytic activity">
    <reaction evidence="15">
        <text>a 5,6-dihydrouridine in mRNA + NAD(+) = a uridine in mRNA + NADH + H(+)</text>
        <dbReference type="Rhea" id="RHEA:69851"/>
        <dbReference type="Rhea" id="RHEA-COMP:14658"/>
        <dbReference type="Rhea" id="RHEA-COMP:17789"/>
        <dbReference type="ChEBI" id="CHEBI:15378"/>
        <dbReference type="ChEBI" id="CHEBI:57540"/>
        <dbReference type="ChEBI" id="CHEBI:57945"/>
        <dbReference type="ChEBI" id="CHEBI:65315"/>
        <dbReference type="ChEBI" id="CHEBI:74443"/>
    </reaction>
    <physiologicalReaction direction="right-to-left" evidence="15">
        <dbReference type="Rhea" id="RHEA:69853"/>
    </physiologicalReaction>
</comment>
<evidence type="ECO:0000256" key="20">
    <source>
        <dbReference type="SAM" id="MobiDB-lite"/>
    </source>
</evidence>
<dbReference type="EC" id="1.3.1.-" evidence="19"/>
<keyword evidence="11 19" id="KW-0560">Oxidoreductase</keyword>
<feature type="compositionally biased region" description="Basic residues" evidence="20">
    <location>
        <begin position="87"/>
        <end position="99"/>
    </location>
</feature>
<comment type="catalytic activity">
    <reaction evidence="14">
        <text>5,6-dihydrouridine(47) in tRNA + NAD(+) = uridine(47) in tRNA + NADH + H(+)</text>
        <dbReference type="Rhea" id="RHEA:53364"/>
        <dbReference type="Rhea" id="RHEA-COMP:13539"/>
        <dbReference type="Rhea" id="RHEA-COMP:13540"/>
        <dbReference type="ChEBI" id="CHEBI:15378"/>
        <dbReference type="ChEBI" id="CHEBI:57540"/>
        <dbReference type="ChEBI" id="CHEBI:57945"/>
        <dbReference type="ChEBI" id="CHEBI:65315"/>
        <dbReference type="ChEBI" id="CHEBI:74443"/>
        <dbReference type="EC" id="1.3.1.89"/>
    </reaction>
    <physiologicalReaction direction="right-to-left" evidence="14">
        <dbReference type="Rhea" id="RHEA:53366"/>
    </physiologicalReaction>
</comment>
<dbReference type="SUPFAM" id="SSF51395">
    <property type="entry name" value="FMN-linked oxidoreductases"/>
    <property type="match status" value="1"/>
</dbReference>
<evidence type="ECO:0000256" key="11">
    <source>
        <dbReference type="ARBA" id="ARBA00023002"/>
    </source>
</evidence>
<evidence type="ECO:0000256" key="6">
    <source>
        <dbReference type="ARBA" id="ARBA00022723"/>
    </source>
</evidence>
<dbReference type="GO" id="GO:0003723">
    <property type="term" value="F:RNA binding"/>
    <property type="evidence" value="ECO:0007669"/>
    <property type="project" value="TreeGrafter"/>
</dbReference>
<dbReference type="InterPro" id="IPR018517">
    <property type="entry name" value="tRNA_hU_synthase_CS"/>
</dbReference>
<dbReference type="CTD" id="35264"/>
<dbReference type="CDD" id="cd02801">
    <property type="entry name" value="DUS_like_FMN"/>
    <property type="match status" value="1"/>
</dbReference>
<keyword evidence="12" id="KW-0520">NAD</keyword>
<dbReference type="PROSITE" id="PS01136">
    <property type="entry name" value="UPF0034"/>
    <property type="match status" value="1"/>
</dbReference>
<accession>A0A7M7K0Q5</accession>
<dbReference type="PANTHER" id="PTHR45846">
    <property type="entry name" value="TRNA-DIHYDROURIDINE(47) SYNTHASE [NAD(P)(+)]-LIKE"/>
    <property type="match status" value="1"/>
</dbReference>
<feature type="region of interest" description="Disordered" evidence="20">
    <location>
        <begin position="1"/>
        <end position="21"/>
    </location>
</feature>
<feature type="domain" description="C3H1-type" evidence="21">
    <location>
        <begin position="103"/>
        <end position="129"/>
    </location>
</feature>
<comment type="catalytic activity">
    <reaction evidence="17">
        <text>5,6-dihydrouridine(47) in tRNA + NADP(+) = uridine(47) in tRNA + NADPH + H(+)</text>
        <dbReference type="Rhea" id="RHEA:53360"/>
        <dbReference type="Rhea" id="RHEA-COMP:13539"/>
        <dbReference type="Rhea" id="RHEA-COMP:13540"/>
        <dbReference type="ChEBI" id="CHEBI:15378"/>
        <dbReference type="ChEBI" id="CHEBI:57783"/>
        <dbReference type="ChEBI" id="CHEBI:58349"/>
        <dbReference type="ChEBI" id="CHEBI:65315"/>
        <dbReference type="ChEBI" id="CHEBI:74443"/>
        <dbReference type="EC" id="1.3.1.89"/>
    </reaction>
    <physiologicalReaction direction="right-to-left" evidence="17">
        <dbReference type="Rhea" id="RHEA:53362"/>
    </physiologicalReaction>
</comment>
<dbReference type="GO" id="GO:0008270">
    <property type="term" value="F:zinc ion binding"/>
    <property type="evidence" value="ECO:0007669"/>
    <property type="project" value="UniProtKB-KW"/>
</dbReference>
<dbReference type="FunCoup" id="A0A7M7K0Q5">
    <property type="interactions" value="1183"/>
</dbReference>
<evidence type="ECO:0000259" key="21">
    <source>
        <dbReference type="PROSITE" id="PS50103"/>
    </source>
</evidence>
<evidence type="ECO:0000313" key="22">
    <source>
        <dbReference type="EnsemblMetazoa" id="XP_022658611"/>
    </source>
</evidence>
<keyword evidence="10" id="KW-0521">NADP</keyword>
<dbReference type="RefSeq" id="XP_022658609.1">
    <property type="nucleotide sequence ID" value="XM_022802874.1"/>
</dbReference>
<dbReference type="Gene3D" id="4.10.1000.10">
    <property type="entry name" value="Zinc finger, CCCH-type"/>
    <property type="match status" value="1"/>
</dbReference>
<feature type="zinc finger region" description="C3H1-type" evidence="18">
    <location>
        <begin position="142"/>
        <end position="166"/>
    </location>
</feature>
<dbReference type="InterPro" id="IPR000571">
    <property type="entry name" value="Znf_CCCH"/>
</dbReference>
<dbReference type="Proteomes" id="UP000594260">
    <property type="component" value="Unplaced"/>
</dbReference>
<name>A0A7M7K0Q5_VARDE</name>
<dbReference type="EnsemblMetazoa" id="XM_022802876">
    <property type="protein sequence ID" value="XP_022658611"/>
    <property type="gene ID" value="LOC111249259"/>
</dbReference>
<keyword evidence="4" id="KW-0507">mRNA processing</keyword>
<dbReference type="PROSITE" id="PS50103">
    <property type="entry name" value="ZF_C3H1"/>
    <property type="match status" value="2"/>
</dbReference>
<dbReference type="InterPro" id="IPR013785">
    <property type="entry name" value="Aldolase_TIM"/>
</dbReference>
<evidence type="ECO:0000256" key="2">
    <source>
        <dbReference type="ARBA" id="ARBA00022630"/>
    </source>
</evidence>
<dbReference type="GeneID" id="111249259"/>
<evidence type="ECO:0000313" key="23">
    <source>
        <dbReference type="Proteomes" id="UP000594260"/>
    </source>
</evidence>
<proteinExistence type="inferred from homology"/>
<evidence type="ECO:0000256" key="3">
    <source>
        <dbReference type="ARBA" id="ARBA00022643"/>
    </source>
</evidence>
<evidence type="ECO:0000256" key="19">
    <source>
        <dbReference type="RuleBase" id="RU291113"/>
    </source>
</evidence>
<reference evidence="22" key="1">
    <citation type="submission" date="2021-01" db="UniProtKB">
        <authorList>
            <consortium name="EnsemblMetazoa"/>
        </authorList>
    </citation>
    <scope>IDENTIFICATION</scope>
</reference>
<feature type="zinc finger region" description="C3H1-type" evidence="18">
    <location>
        <begin position="103"/>
        <end position="129"/>
    </location>
</feature>
<evidence type="ECO:0000256" key="5">
    <source>
        <dbReference type="ARBA" id="ARBA00022694"/>
    </source>
</evidence>
<dbReference type="OrthoDB" id="259935at2759"/>
<protein>
    <recommendedName>
        <fullName evidence="19">tRNA-dihydrouridine(47) synthase [NAD(P)(+)]</fullName>
        <ecNumber evidence="19">1.3.1.-</ecNumber>
    </recommendedName>
    <alternativeName>
        <fullName evidence="19">tRNA-dihydrouridine synthase 3</fullName>
    </alternativeName>
</protein>
<dbReference type="PANTHER" id="PTHR45846:SF1">
    <property type="entry name" value="TRNA-DIHYDROURIDINE(47) SYNTHASE [NAD(P)(+)]-LIKE"/>
    <property type="match status" value="1"/>
</dbReference>
<dbReference type="SMART" id="SM00356">
    <property type="entry name" value="ZnF_C3H1"/>
    <property type="match status" value="2"/>
</dbReference>
<dbReference type="InterPro" id="IPR035587">
    <property type="entry name" value="DUS-like_FMN-bd"/>
</dbReference>
<dbReference type="EnsemblMetazoa" id="XM_022802873">
    <property type="protein sequence ID" value="XP_022658608"/>
    <property type="gene ID" value="LOC111249259"/>
</dbReference>
<keyword evidence="5 19" id="KW-0819">tRNA processing</keyword>
<keyword evidence="6 18" id="KW-0479">Metal-binding</keyword>
<evidence type="ECO:0000256" key="7">
    <source>
        <dbReference type="ARBA" id="ARBA00022737"/>
    </source>
</evidence>
<evidence type="ECO:0000256" key="4">
    <source>
        <dbReference type="ARBA" id="ARBA00022664"/>
    </source>
</evidence>
<keyword evidence="2 19" id="KW-0285">Flavoprotein</keyword>
<organism evidence="22 23">
    <name type="scientific">Varroa destructor</name>
    <name type="common">Honeybee mite</name>
    <dbReference type="NCBI Taxonomy" id="109461"/>
    <lineage>
        <taxon>Eukaryota</taxon>
        <taxon>Metazoa</taxon>
        <taxon>Ecdysozoa</taxon>
        <taxon>Arthropoda</taxon>
        <taxon>Chelicerata</taxon>
        <taxon>Arachnida</taxon>
        <taxon>Acari</taxon>
        <taxon>Parasitiformes</taxon>
        <taxon>Mesostigmata</taxon>
        <taxon>Gamasina</taxon>
        <taxon>Dermanyssoidea</taxon>
        <taxon>Varroidae</taxon>
        <taxon>Varroa</taxon>
    </lineage>
</organism>
<evidence type="ECO:0000256" key="10">
    <source>
        <dbReference type="ARBA" id="ARBA00022857"/>
    </source>
</evidence>
<evidence type="ECO:0000256" key="8">
    <source>
        <dbReference type="ARBA" id="ARBA00022771"/>
    </source>
</evidence>
<keyword evidence="7" id="KW-0677">Repeat</keyword>
<dbReference type="GO" id="GO:0006397">
    <property type="term" value="P:mRNA processing"/>
    <property type="evidence" value="ECO:0007669"/>
    <property type="project" value="UniProtKB-KW"/>
</dbReference>
<evidence type="ECO:0000256" key="18">
    <source>
        <dbReference type="PROSITE-ProRule" id="PRU00723"/>
    </source>
</evidence>
<dbReference type="FunFam" id="3.20.20.70:FF:000067">
    <property type="entry name" value="tRNA-dihydrouridine(47) synthase [NAD(P)(+)]"/>
    <property type="match status" value="1"/>
</dbReference>
<dbReference type="KEGG" id="vde:111249259"/>
<sequence length="596" mass="68360">MGNDEEMLSGAPTEDASTSKTDVVTLMPSVGDTVATEHPHKCQAIALIKPEYIVPERQRELNLSYVSKAVKAKLKKQNDNADQPPCKKIKGQNKARPHHQKADKSTKLCFKFLRGNCPYENCLYSHDIDKYIATKEPDIGDTCYLFEKYGRCRYGMTCRFSGHHLKQGRNITDKNVFTGSEDEPETNLLTKELQAKLWKKHYDFVKTKHPLERINSKEYLKYKNETADDSEKVKLRLEERKKIDFKGKLYLAPLTTVGNLPFRRICKELGADITCGEMAMATKLLQGQMSEWALLRRHASEDIFGVQLCGGHADVMARCALLLEEQCSVDFIDINMGCPIDLIYKKGAGSGLMNRTNKVNEIVFAMTEASNIPVTLKMRAAVQEDRNIAHKIIEDLKPWAKRISLFTVHGRSREQRYTKSANWTYIGECVRQAHPQIPLFGSGDVLSYEDYERNSCTYKVDGILLARGALIKPWLFTEIKEQRHWDISSSERFELLKKYTNYGLDHWGSDTEGVERTRRFLLEWLSFLYRYIPVGLLEVLPQKINDRPPSYRGRNELETLMASASCADWVRISEMLLGPVRDDFNFLPKHKANAYD</sequence>
<comment type="similarity">
    <text evidence="19">Belongs to the dus family. Dus3 subfamily.</text>
</comment>
<dbReference type="EnsemblMetazoa" id="XM_022802874">
    <property type="protein sequence ID" value="XP_022658609"/>
    <property type="gene ID" value="LOC111249259"/>
</dbReference>
<dbReference type="RefSeq" id="XP_022658610.1">
    <property type="nucleotide sequence ID" value="XM_022802875.1"/>
</dbReference>
<comment type="cofactor">
    <cofactor evidence="1 19">
        <name>FMN</name>
        <dbReference type="ChEBI" id="CHEBI:58210"/>
    </cofactor>
</comment>
<evidence type="ECO:0000256" key="12">
    <source>
        <dbReference type="ARBA" id="ARBA00023027"/>
    </source>
</evidence>